<evidence type="ECO:0000313" key="1">
    <source>
        <dbReference type="EMBL" id="PJZ65423.1"/>
    </source>
</evidence>
<accession>A0A2M9ZAJ0</accession>
<sequence length="84" mass="9585">MSLLCEGNFRNRSKRDDPNCIIFFCINNQKDAYWREYDSLPSSYDRFGNTGKSIIAGINYSYTLAVDLAVLVIVGSDLCRSLYL</sequence>
<dbReference type="Proteomes" id="UP000231912">
    <property type="component" value="Unassembled WGS sequence"/>
</dbReference>
<dbReference type="EMBL" id="NPDT01000005">
    <property type="protein sequence ID" value="PJZ65423.1"/>
    <property type="molecule type" value="Genomic_DNA"/>
</dbReference>
<dbReference type="AlphaFoldDB" id="A0A2M9ZAJ0"/>
<gene>
    <name evidence="1" type="ORF">CH371_13610</name>
</gene>
<name>A0A2M9ZAJ0_9LEPT</name>
<comment type="caution">
    <text evidence="1">The sequence shown here is derived from an EMBL/GenBank/DDBJ whole genome shotgun (WGS) entry which is preliminary data.</text>
</comment>
<reference evidence="1 2" key="1">
    <citation type="submission" date="2017-07" db="EMBL/GenBank/DDBJ databases">
        <title>Leptospira spp. isolated from tropical soils.</title>
        <authorList>
            <person name="Thibeaux R."/>
            <person name="Iraola G."/>
            <person name="Ferres I."/>
            <person name="Bierque E."/>
            <person name="Girault D."/>
            <person name="Soupe-Gilbert M.-E."/>
            <person name="Picardeau M."/>
            <person name="Goarant C."/>
        </authorList>
    </citation>
    <scope>NUCLEOTIDE SEQUENCE [LARGE SCALE GENOMIC DNA]</scope>
    <source>
        <strain evidence="1 2">FH2-C-A2</strain>
    </source>
</reference>
<protein>
    <submittedName>
        <fullName evidence="1">Uncharacterized protein</fullName>
    </submittedName>
</protein>
<proteinExistence type="predicted"/>
<evidence type="ECO:0000313" key="2">
    <source>
        <dbReference type="Proteomes" id="UP000231912"/>
    </source>
</evidence>
<organism evidence="1 2">
    <name type="scientific">Leptospira wolffii</name>
    <dbReference type="NCBI Taxonomy" id="409998"/>
    <lineage>
        <taxon>Bacteria</taxon>
        <taxon>Pseudomonadati</taxon>
        <taxon>Spirochaetota</taxon>
        <taxon>Spirochaetia</taxon>
        <taxon>Leptospirales</taxon>
        <taxon>Leptospiraceae</taxon>
        <taxon>Leptospira</taxon>
    </lineage>
</organism>